<dbReference type="GO" id="GO:0000976">
    <property type="term" value="F:transcription cis-regulatory region binding"/>
    <property type="evidence" value="ECO:0007669"/>
    <property type="project" value="TreeGrafter"/>
</dbReference>
<dbReference type="PROSITE" id="PS50977">
    <property type="entry name" value="HTH_TETR_2"/>
    <property type="match status" value="1"/>
</dbReference>
<dbReference type="PANTHER" id="PTHR30055">
    <property type="entry name" value="HTH-TYPE TRANSCRIPTIONAL REGULATOR RUTR"/>
    <property type="match status" value="1"/>
</dbReference>
<dbReference type="InterPro" id="IPR009057">
    <property type="entry name" value="Homeodomain-like_sf"/>
</dbReference>
<dbReference type="Gene3D" id="1.10.357.10">
    <property type="entry name" value="Tetracycline Repressor, domain 2"/>
    <property type="match status" value="1"/>
</dbReference>
<dbReference type="EMBL" id="LQZG01000003">
    <property type="protein sequence ID" value="OAB87018.1"/>
    <property type="molecule type" value="Genomic_DNA"/>
</dbReference>
<evidence type="ECO:0000256" key="2">
    <source>
        <dbReference type="PROSITE-ProRule" id="PRU00335"/>
    </source>
</evidence>
<keyword evidence="5" id="KW-1185">Reference proteome</keyword>
<dbReference type="InterPro" id="IPR050109">
    <property type="entry name" value="HTH-type_TetR-like_transc_reg"/>
</dbReference>
<dbReference type="Proteomes" id="UP000076976">
    <property type="component" value="Unassembled WGS sequence"/>
</dbReference>
<accession>A0A176QBJ4</accession>
<feature type="DNA-binding region" description="H-T-H motif" evidence="2">
    <location>
        <begin position="35"/>
        <end position="54"/>
    </location>
</feature>
<name>A0A176QBJ4_9MICO</name>
<dbReference type="Pfam" id="PF00440">
    <property type="entry name" value="TetR_N"/>
    <property type="match status" value="1"/>
</dbReference>
<sequence>MAPTTSPGADLTPGARRILETASELFYRRGIHAVGVDTIAAESGVTKRTLYDRFGSKDALVVAYLRGRHEQWWGRLQERLVDADAPRVLAVVEAYAHDPLPVDRGCGFLNAAAELPTEHAGLEIVREHKRAVRDLLERLLREDGLGGDDPAGLAGHVFLLLEGGVAHRGVDPRVQERAGELVRALVEPAG</sequence>
<dbReference type="STRING" id="262209.AWH69_11585"/>
<dbReference type="RefSeq" id="WP_068275664.1">
    <property type="nucleotide sequence ID" value="NZ_LQZG01000003.1"/>
</dbReference>
<proteinExistence type="predicted"/>
<protein>
    <submittedName>
        <fullName evidence="4">Transcriptional regulator</fullName>
    </submittedName>
</protein>
<evidence type="ECO:0000259" key="3">
    <source>
        <dbReference type="PROSITE" id="PS50977"/>
    </source>
</evidence>
<dbReference type="SUPFAM" id="SSF48498">
    <property type="entry name" value="Tetracyclin repressor-like, C-terminal domain"/>
    <property type="match status" value="1"/>
</dbReference>
<evidence type="ECO:0000256" key="1">
    <source>
        <dbReference type="ARBA" id="ARBA00023125"/>
    </source>
</evidence>
<dbReference type="SUPFAM" id="SSF46689">
    <property type="entry name" value="Homeodomain-like"/>
    <property type="match status" value="1"/>
</dbReference>
<keyword evidence="1 2" id="KW-0238">DNA-binding</keyword>
<dbReference type="InterPro" id="IPR036271">
    <property type="entry name" value="Tet_transcr_reg_TetR-rel_C_sf"/>
</dbReference>
<dbReference type="InterPro" id="IPR001647">
    <property type="entry name" value="HTH_TetR"/>
</dbReference>
<comment type="caution">
    <text evidence="4">The sequence shown here is derived from an EMBL/GenBank/DDBJ whole genome shotgun (WGS) entry which is preliminary data.</text>
</comment>
<dbReference type="GO" id="GO:0003700">
    <property type="term" value="F:DNA-binding transcription factor activity"/>
    <property type="evidence" value="ECO:0007669"/>
    <property type="project" value="TreeGrafter"/>
</dbReference>
<dbReference type="PRINTS" id="PR00455">
    <property type="entry name" value="HTHTETR"/>
</dbReference>
<reference evidence="4 5" key="1">
    <citation type="submission" date="2016-01" db="EMBL/GenBank/DDBJ databases">
        <title>Janibacter melonis strain CD11_4 genome sequencing and assembly.</title>
        <authorList>
            <person name="Nair G.R."/>
            <person name="Kaur G."/>
            <person name="Chander A.M."/>
            <person name="Mayilraj S."/>
        </authorList>
    </citation>
    <scope>NUCLEOTIDE SEQUENCE [LARGE SCALE GENOMIC DNA]</scope>
    <source>
        <strain evidence="4 5">CD11-4</strain>
    </source>
</reference>
<dbReference type="AlphaFoldDB" id="A0A176QBJ4"/>
<organism evidence="4 5">
    <name type="scientific">Janibacter melonis</name>
    <dbReference type="NCBI Taxonomy" id="262209"/>
    <lineage>
        <taxon>Bacteria</taxon>
        <taxon>Bacillati</taxon>
        <taxon>Actinomycetota</taxon>
        <taxon>Actinomycetes</taxon>
        <taxon>Micrococcales</taxon>
        <taxon>Intrasporangiaceae</taxon>
        <taxon>Janibacter</taxon>
    </lineage>
</organism>
<gene>
    <name evidence="4" type="ORF">AWH69_11585</name>
</gene>
<feature type="domain" description="HTH tetR-type" evidence="3">
    <location>
        <begin position="12"/>
        <end position="72"/>
    </location>
</feature>
<evidence type="ECO:0000313" key="5">
    <source>
        <dbReference type="Proteomes" id="UP000076976"/>
    </source>
</evidence>
<dbReference type="PANTHER" id="PTHR30055:SF200">
    <property type="entry name" value="HTH-TYPE TRANSCRIPTIONAL REPRESSOR BDCR"/>
    <property type="match status" value="1"/>
</dbReference>
<evidence type="ECO:0000313" key="4">
    <source>
        <dbReference type="EMBL" id="OAB87018.1"/>
    </source>
</evidence>